<name>A0A0F9VE36_9ZZZZ</name>
<gene>
    <name evidence="1" type="ORF">LCGC14_0416700</name>
</gene>
<evidence type="ECO:0000313" key="1">
    <source>
        <dbReference type="EMBL" id="KKN71816.1"/>
    </source>
</evidence>
<sequence>MGVKIISGGAPSPAAQISPLPVQVTGGNINVLEGAPVAAVWAGPKGYYEVNDRQVTTTNPGTTFVDLSGATASDAAKAAGEWSVANRTAFLAEFPDARPGLLYGIIYVAWGNSYGTIEDMYNFDTTSTRSYRDRQSWAYTSGSFSLGKLFEPKTSSGGMWQITFPKPVPFHMGLRVSYDNGVARYYFCYSLDPSFA</sequence>
<reference evidence="1" key="1">
    <citation type="journal article" date="2015" name="Nature">
        <title>Complex archaea that bridge the gap between prokaryotes and eukaryotes.</title>
        <authorList>
            <person name="Spang A."/>
            <person name="Saw J.H."/>
            <person name="Jorgensen S.L."/>
            <person name="Zaremba-Niedzwiedzka K."/>
            <person name="Martijn J."/>
            <person name="Lind A.E."/>
            <person name="van Eijk R."/>
            <person name="Schleper C."/>
            <person name="Guy L."/>
            <person name="Ettema T.J."/>
        </authorList>
    </citation>
    <scope>NUCLEOTIDE SEQUENCE</scope>
</reference>
<proteinExistence type="predicted"/>
<organism evidence="1">
    <name type="scientific">marine sediment metagenome</name>
    <dbReference type="NCBI Taxonomy" id="412755"/>
    <lineage>
        <taxon>unclassified sequences</taxon>
        <taxon>metagenomes</taxon>
        <taxon>ecological metagenomes</taxon>
    </lineage>
</organism>
<accession>A0A0F9VE36</accession>
<protein>
    <submittedName>
        <fullName evidence="1">Uncharacterized protein</fullName>
    </submittedName>
</protein>
<comment type="caution">
    <text evidence="1">The sequence shown here is derived from an EMBL/GenBank/DDBJ whole genome shotgun (WGS) entry which is preliminary data.</text>
</comment>
<dbReference type="AlphaFoldDB" id="A0A0F9VE36"/>
<dbReference type="EMBL" id="LAZR01000375">
    <property type="protein sequence ID" value="KKN71816.1"/>
    <property type="molecule type" value="Genomic_DNA"/>
</dbReference>